<dbReference type="SUPFAM" id="SSF54909">
    <property type="entry name" value="Dimeric alpha+beta barrel"/>
    <property type="match status" value="1"/>
</dbReference>
<dbReference type="EC" id="1.14.-.-" evidence="2"/>
<protein>
    <submittedName>
        <fullName evidence="2">Antibiotic biosynthesis monooxygenase family protein</fullName>
        <ecNumber evidence="2">1.14.-.-</ecNumber>
    </submittedName>
</protein>
<keyword evidence="2" id="KW-0560">Oxidoreductase</keyword>
<dbReference type="GO" id="GO:0004497">
    <property type="term" value="F:monooxygenase activity"/>
    <property type="evidence" value="ECO:0007669"/>
    <property type="project" value="UniProtKB-KW"/>
</dbReference>
<proteinExistence type="predicted"/>
<organism evidence="2 3">
    <name type="scientific">Marinactinospora rubrisoli</name>
    <dbReference type="NCBI Taxonomy" id="2715399"/>
    <lineage>
        <taxon>Bacteria</taxon>
        <taxon>Bacillati</taxon>
        <taxon>Actinomycetota</taxon>
        <taxon>Actinomycetes</taxon>
        <taxon>Streptosporangiales</taxon>
        <taxon>Nocardiopsidaceae</taxon>
        <taxon>Marinactinospora</taxon>
    </lineage>
</organism>
<comment type="caution">
    <text evidence="2">The sequence shown here is derived from an EMBL/GenBank/DDBJ whole genome shotgun (WGS) entry which is preliminary data.</text>
</comment>
<evidence type="ECO:0000259" key="1">
    <source>
        <dbReference type="PROSITE" id="PS51725"/>
    </source>
</evidence>
<dbReference type="InterPro" id="IPR011008">
    <property type="entry name" value="Dimeric_a/b-barrel"/>
</dbReference>
<name>A0ABW2KP37_9ACTN</name>
<dbReference type="Pfam" id="PF03992">
    <property type="entry name" value="ABM"/>
    <property type="match status" value="1"/>
</dbReference>
<dbReference type="PROSITE" id="PS51725">
    <property type="entry name" value="ABM"/>
    <property type="match status" value="1"/>
</dbReference>
<evidence type="ECO:0000313" key="2">
    <source>
        <dbReference type="EMBL" id="MFC7330962.1"/>
    </source>
</evidence>
<evidence type="ECO:0000313" key="3">
    <source>
        <dbReference type="Proteomes" id="UP001596540"/>
    </source>
</evidence>
<gene>
    <name evidence="2" type="ORF">ACFQRF_24815</name>
</gene>
<keyword evidence="2" id="KW-0503">Monooxygenase</keyword>
<reference evidence="3" key="1">
    <citation type="journal article" date="2019" name="Int. J. Syst. Evol. Microbiol.">
        <title>The Global Catalogue of Microorganisms (GCM) 10K type strain sequencing project: providing services to taxonomists for standard genome sequencing and annotation.</title>
        <authorList>
            <consortium name="The Broad Institute Genomics Platform"/>
            <consortium name="The Broad Institute Genome Sequencing Center for Infectious Disease"/>
            <person name="Wu L."/>
            <person name="Ma J."/>
        </authorList>
    </citation>
    <scope>NUCLEOTIDE SEQUENCE [LARGE SCALE GENOMIC DNA]</scope>
    <source>
        <strain evidence="3">CGMCC 4.7382</strain>
    </source>
</reference>
<accession>A0ABW2KP37</accession>
<dbReference type="InterPro" id="IPR007138">
    <property type="entry name" value="ABM_dom"/>
</dbReference>
<sequence length="115" mass="12901">MSDQESSIAENAVIFVNRFTLHTSPEEFERVFAETARFLQRQPGFLEYTLSRHADNPGGYLNIARWRDARAFHTAVTHPDFAAHAAALRAVSTSDPGLYVPRRTATAQAAEQERP</sequence>
<dbReference type="RefSeq" id="WP_379873595.1">
    <property type="nucleotide sequence ID" value="NZ_JBHTBH010000014.1"/>
</dbReference>
<dbReference type="EMBL" id="JBHTBH010000014">
    <property type="protein sequence ID" value="MFC7330962.1"/>
    <property type="molecule type" value="Genomic_DNA"/>
</dbReference>
<dbReference type="Proteomes" id="UP001596540">
    <property type="component" value="Unassembled WGS sequence"/>
</dbReference>
<feature type="domain" description="ABM" evidence="1">
    <location>
        <begin position="13"/>
        <end position="100"/>
    </location>
</feature>
<dbReference type="Gene3D" id="3.30.70.100">
    <property type="match status" value="1"/>
</dbReference>
<keyword evidence="3" id="KW-1185">Reference proteome</keyword>